<evidence type="ECO:0000256" key="2">
    <source>
        <dbReference type="ARBA" id="ARBA00022649"/>
    </source>
</evidence>
<accession>A0ABY0TK26</accession>
<dbReference type="PANTHER" id="PTHR33755:SF6">
    <property type="entry name" value="PLASMID STABILIZATION SYSTEM PROTEIN"/>
    <property type="match status" value="1"/>
</dbReference>
<sequence>MQIKWHENAISDLVSLRQYIALDNLHAARRIGGKILECVKLLKEHPLLGKAGRIHATRELVVTGTPFTIVYLPQADSITILRIFHQMQQW</sequence>
<keyword evidence="4" id="KW-1185">Reference proteome</keyword>
<evidence type="ECO:0000256" key="1">
    <source>
        <dbReference type="ARBA" id="ARBA00006226"/>
    </source>
</evidence>
<dbReference type="NCBIfam" id="TIGR02385">
    <property type="entry name" value="RelE_StbE"/>
    <property type="match status" value="1"/>
</dbReference>
<comment type="caution">
    <text evidence="3">The sequence shown here is derived from an EMBL/GenBank/DDBJ whole genome shotgun (WGS) entry which is preliminary data.</text>
</comment>
<dbReference type="Gene3D" id="3.30.2310.20">
    <property type="entry name" value="RelE-like"/>
    <property type="match status" value="1"/>
</dbReference>
<gene>
    <name evidence="3" type="ORF">SAMN05216402_3003</name>
</gene>
<name>A0ABY0TK26_9PROT</name>
<evidence type="ECO:0000313" key="3">
    <source>
        <dbReference type="EMBL" id="SDQ96024.1"/>
    </source>
</evidence>
<dbReference type="InterPro" id="IPR035093">
    <property type="entry name" value="RelE/ParE_toxin_dom_sf"/>
</dbReference>
<dbReference type="RefSeq" id="WP_074633848.1">
    <property type="nucleotide sequence ID" value="NZ_FNKY01000001.1"/>
</dbReference>
<organism evidence="3 4">
    <name type="scientific">Nitrosospira multiformis</name>
    <dbReference type="NCBI Taxonomy" id="1231"/>
    <lineage>
        <taxon>Bacteria</taxon>
        <taxon>Pseudomonadati</taxon>
        <taxon>Pseudomonadota</taxon>
        <taxon>Betaproteobacteria</taxon>
        <taxon>Nitrosomonadales</taxon>
        <taxon>Nitrosomonadaceae</taxon>
        <taxon>Nitrosospira</taxon>
    </lineage>
</organism>
<protein>
    <submittedName>
        <fullName evidence="3">Toxin ParE1/3/4</fullName>
    </submittedName>
</protein>
<dbReference type="EMBL" id="FNKY01000001">
    <property type="protein sequence ID" value="SDQ96024.1"/>
    <property type="molecule type" value="Genomic_DNA"/>
</dbReference>
<dbReference type="InterPro" id="IPR007712">
    <property type="entry name" value="RelE/ParE_toxin"/>
</dbReference>
<dbReference type="Pfam" id="PF05016">
    <property type="entry name" value="ParE_toxin"/>
    <property type="match status" value="1"/>
</dbReference>
<comment type="similarity">
    <text evidence="1">Belongs to the RelE toxin family.</text>
</comment>
<keyword evidence="2" id="KW-1277">Toxin-antitoxin system</keyword>
<dbReference type="InterPro" id="IPR051803">
    <property type="entry name" value="TA_system_RelE-like_toxin"/>
</dbReference>
<evidence type="ECO:0000313" key="4">
    <source>
        <dbReference type="Proteomes" id="UP000183471"/>
    </source>
</evidence>
<proteinExistence type="inferred from homology"/>
<reference evidence="3 4" key="1">
    <citation type="submission" date="2016-10" db="EMBL/GenBank/DDBJ databases">
        <authorList>
            <person name="Varghese N."/>
            <person name="Submissions S."/>
        </authorList>
    </citation>
    <scope>NUCLEOTIDE SEQUENCE [LARGE SCALE GENOMIC DNA]</scope>
    <source>
        <strain evidence="3 4">Nl1</strain>
    </source>
</reference>
<dbReference type="PANTHER" id="PTHR33755">
    <property type="entry name" value="TOXIN PARE1-RELATED"/>
    <property type="match status" value="1"/>
</dbReference>
<dbReference type="Proteomes" id="UP000183471">
    <property type="component" value="Unassembled WGS sequence"/>
</dbReference>